<dbReference type="Proteomes" id="UP000799302">
    <property type="component" value="Unassembled WGS sequence"/>
</dbReference>
<evidence type="ECO:0000313" key="3">
    <source>
        <dbReference type="EMBL" id="KAF2669424.1"/>
    </source>
</evidence>
<dbReference type="EMBL" id="MU004235">
    <property type="protein sequence ID" value="KAF2669424.1"/>
    <property type="molecule type" value="Genomic_DNA"/>
</dbReference>
<feature type="region of interest" description="Disordered" evidence="2">
    <location>
        <begin position="67"/>
        <end position="91"/>
    </location>
</feature>
<feature type="coiled-coil region" evidence="1">
    <location>
        <begin position="611"/>
        <end position="638"/>
    </location>
</feature>
<gene>
    <name evidence="3" type="ORF">BT63DRAFT_455408</name>
</gene>
<keyword evidence="4" id="KW-1185">Reference proteome</keyword>
<feature type="region of interest" description="Disordered" evidence="2">
    <location>
        <begin position="683"/>
        <end position="788"/>
    </location>
</feature>
<evidence type="ECO:0000313" key="4">
    <source>
        <dbReference type="Proteomes" id="UP000799302"/>
    </source>
</evidence>
<keyword evidence="1" id="KW-0175">Coiled coil</keyword>
<sequence>MDTPSREGDSNPTSSTAESKDSSTNSPKEANAISSSNEKPKEATQHDQSWRVYMDYENSMYNTSSSMVAVSEDRKGSVPGSSDSGYKSGDDKKHAIGLNGLIWEEHSKTMEAAVEERRKEDAFSIVQLKTQLTRLEGDAVEREGRVEFLEQNILKLMLDLQQEQVSSAKKDEHLSLLQKEFEEKKEILAKKAYRVVELEVHAVLVEDHAIQLFEELRQEREKPKDAAQLEEQVTQLKKEAIQLEVNAFQYLQELQDEQNKSIKKEGEHDQDYVIWQQKHDKLQIRHDMYKKVYEGALKSTDSLKDQVKLNEASITSLQKDNSQLKNDLMAKDVQIAGLKASIQELQNRPVFQKADSPEANGSEIAELRARIQVFENTAPQGLIRLKDNKISRLEQDVKQLHEKQLHAETSETAMLHAGLLRLLAEQKEKLRLGASKLRASIESEVEAKLKYAQLKKFIEHALHDTLESAEECKTRASEFLEVAETTSVFDASASAYLEFFVSGLGNFGKTLTDAFELLMDKNEEMANNVAPLIKGFVFRIDCLTKENRWLRDDSAYTKNMNELLRKDNAKYKANEENNTFLLALKAEKDRLQDFCRWLVAQHIEDGELLRANEFYEDNLQLQENVDHLLEEIRRVREDFWNLNIAAEQYRELYENLATQWNALFTQAPPPSDGIQPTAAQDVATQADGQNQQSYPPPGQDMSSDQYPNGHVHDDGNGQRSNPDLSNAQTQDYSSFDGPTAQELYEQLSNFPSDQNEVYPIDENDELSEGGTEEGDSEEEGFEKETFQE</sequence>
<dbReference type="AlphaFoldDB" id="A0A6A6UEX2"/>
<feature type="compositionally biased region" description="Acidic residues" evidence="2">
    <location>
        <begin position="759"/>
        <end position="781"/>
    </location>
</feature>
<organism evidence="3 4">
    <name type="scientific">Microthyrium microscopicum</name>
    <dbReference type="NCBI Taxonomy" id="703497"/>
    <lineage>
        <taxon>Eukaryota</taxon>
        <taxon>Fungi</taxon>
        <taxon>Dikarya</taxon>
        <taxon>Ascomycota</taxon>
        <taxon>Pezizomycotina</taxon>
        <taxon>Dothideomycetes</taxon>
        <taxon>Dothideomycetes incertae sedis</taxon>
        <taxon>Microthyriales</taxon>
        <taxon>Microthyriaceae</taxon>
        <taxon>Microthyrium</taxon>
    </lineage>
</organism>
<evidence type="ECO:0000256" key="1">
    <source>
        <dbReference type="SAM" id="Coils"/>
    </source>
</evidence>
<protein>
    <submittedName>
        <fullName evidence="3">Uncharacterized protein</fullName>
    </submittedName>
</protein>
<reference evidence="3" key="1">
    <citation type="journal article" date="2020" name="Stud. Mycol.">
        <title>101 Dothideomycetes genomes: a test case for predicting lifestyles and emergence of pathogens.</title>
        <authorList>
            <person name="Haridas S."/>
            <person name="Albert R."/>
            <person name="Binder M."/>
            <person name="Bloem J."/>
            <person name="Labutti K."/>
            <person name="Salamov A."/>
            <person name="Andreopoulos B."/>
            <person name="Baker S."/>
            <person name="Barry K."/>
            <person name="Bills G."/>
            <person name="Bluhm B."/>
            <person name="Cannon C."/>
            <person name="Castanera R."/>
            <person name="Culley D."/>
            <person name="Daum C."/>
            <person name="Ezra D."/>
            <person name="Gonzalez J."/>
            <person name="Henrissat B."/>
            <person name="Kuo A."/>
            <person name="Liang C."/>
            <person name="Lipzen A."/>
            <person name="Lutzoni F."/>
            <person name="Magnuson J."/>
            <person name="Mondo S."/>
            <person name="Nolan M."/>
            <person name="Ohm R."/>
            <person name="Pangilinan J."/>
            <person name="Park H.-J."/>
            <person name="Ramirez L."/>
            <person name="Alfaro M."/>
            <person name="Sun H."/>
            <person name="Tritt A."/>
            <person name="Yoshinaga Y."/>
            <person name="Zwiers L.-H."/>
            <person name="Turgeon B."/>
            <person name="Goodwin S."/>
            <person name="Spatafora J."/>
            <person name="Crous P."/>
            <person name="Grigoriev I."/>
        </authorList>
    </citation>
    <scope>NUCLEOTIDE SEQUENCE</scope>
    <source>
        <strain evidence="3">CBS 115976</strain>
    </source>
</reference>
<accession>A0A6A6UEX2</accession>
<proteinExistence type="predicted"/>
<name>A0A6A6UEX2_9PEZI</name>
<feature type="region of interest" description="Disordered" evidence="2">
    <location>
        <begin position="1"/>
        <end position="50"/>
    </location>
</feature>
<feature type="compositionally biased region" description="Polar residues" evidence="2">
    <location>
        <begin position="10"/>
        <end position="37"/>
    </location>
</feature>
<feature type="compositionally biased region" description="Polar residues" evidence="2">
    <location>
        <begin position="717"/>
        <end position="733"/>
    </location>
</feature>
<feature type="compositionally biased region" description="Basic and acidic residues" evidence="2">
    <location>
        <begin position="38"/>
        <end position="49"/>
    </location>
</feature>
<evidence type="ECO:0000256" key="2">
    <source>
        <dbReference type="SAM" id="MobiDB-lite"/>
    </source>
</evidence>
<feature type="compositionally biased region" description="Polar residues" evidence="2">
    <location>
        <begin position="683"/>
        <end position="693"/>
    </location>
</feature>
<feature type="compositionally biased region" description="Polar residues" evidence="2">
    <location>
        <begin position="746"/>
        <end position="755"/>
    </location>
</feature>